<proteinExistence type="predicted"/>
<dbReference type="InterPro" id="IPR009337">
    <property type="entry name" value="DUF995"/>
</dbReference>
<protein>
    <submittedName>
        <fullName evidence="2">DUF995 domain-containing protein</fullName>
    </submittedName>
</protein>
<gene>
    <name evidence="2" type="ORF">G6N74_27380</name>
</gene>
<organism evidence="2 3">
    <name type="scientific">Mesorhizobium zhangyense</name>
    <dbReference type="NCBI Taxonomy" id="1776730"/>
    <lineage>
        <taxon>Bacteria</taxon>
        <taxon>Pseudomonadati</taxon>
        <taxon>Pseudomonadota</taxon>
        <taxon>Alphaproteobacteria</taxon>
        <taxon>Hyphomicrobiales</taxon>
        <taxon>Phyllobacteriaceae</taxon>
        <taxon>Mesorhizobium</taxon>
    </lineage>
</organism>
<dbReference type="AlphaFoldDB" id="A0A7C9VAR4"/>
<feature type="chain" id="PRO_5028967277" evidence="1">
    <location>
        <begin position="29"/>
        <end position="187"/>
    </location>
</feature>
<reference evidence="2 3" key="1">
    <citation type="submission" date="2020-02" db="EMBL/GenBank/DDBJ databases">
        <title>Genome sequence of the type strain CGMCC 1.15528 of Mesorhizobium zhangyense.</title>
        <authorList>
            <person name="Gao J."/>
            <person name="Sun J."/>
        </authorList>
    </citation>
    <scope>NUCLEOTIDE SEQUENCE [LARGE SCALE GENOMIC DNA]</scope>
    <source>
        <strain evidence="2 3">CGMCC 1.15528</strain>
    </source>
</reference>
<sequence>MKDPRPRRRLVIGSAMVSILAFAGAAQAAGSEASVPPHDAQVMTSAELYMLYRNKSWQWSDGAGRMQSDGRRFTAWAGSGDKATWAEGRWTLSDNGQLCFKAQWHSLSGASPATTCFSHKRVGGTIYQRREPGQAWYVFKHSTPAQDDEFNKLVRGDLVSSKLQKIRPAIKPEKPRLEANINWSIQP</sequence>
<evidence type="ECO:0000313" key="3">
    <source>
        <dbReference type="Proteomes" id="UP000481252"/>
    </source>
</evidence>
<accession>A0A7C9VAR4</accession>
<evidence type="ECO:0000256" key="1">
    <source>
        <dbReference type="SAM" id="SignalP"/>
    </source>
</evidence>
<keyword evidence="1" id="KW-0732">Signal</keyword>
<dbReference type="Proteomes" id="UP000481252">
    <property type="component" value="Unassembled WGS sequence"/>
</dbReference>
<evidence type="ECO:0000313" key="2">
    <source>
        <dbReference type="EMBL" id="NGN44784.1"/>
    </source>
</evidence>
<dbReference type="Pfam" id="PF06191">
    <property type="entry name" value="DUF995"/>
    <property type="match status" value="1"/>
</dbReference>
<keyword evidence="3" id="KW-1185">Reference proteome</keyword>
<name>A0A7C9VAR4_9HYPH</name>
<feature type="signal peptide" evidence="1">
    <location>
        <begin position="1"/>
        <end position="28"/>
    </location>
</feature>
<dbReference type="EMBL" id="JAAKZG010000019">
    <property type="protein sequence ID" value="NGN44784.1"/>
    <property type="molecule type" value="Genomic_DNA"/>
</dbReference>
<comment type="caution">
    <text evidence="2">The sequence shown here is derived from an EMBL/GenBank/DDBJ whole genome shotgun (WGS) entry which is preliminary data.</text>
</comment>